<name>A0A9P1ILX4_9PELO</name>
<feature type="transmembrane region" description="Helical" evidence="1">
    <location>
        <begin position="91"/>
        <end position="111"/>
    </location>
</feature>
<evidence type="ECO:0000256" key="1">
    <source>
        <dbReference type="SAM" id="Phobius"/>
    </source>
</evidence>
<dbReference type="Proteomes" id="UP001152747">
    <property type="component" value="Unassembled WGS sequence"/>
</dbReference>
<evidence type="ECO:0000313" key="2">
    <source>
        <dbReference type="EMBL" id="CAI5447485.1"/>
    </source>
</evidence>
<comment type="caution">
    <text evidence="2">The sequence shown here is derived from an EMBL/GenBank/DDBJ whole genome shotgun (WGS) entry which is preliminary data.</text>
</comment>
<accession>A0A9P1ILX4</accession>
<keyword evidence="1" id="KW-1133">Transmembrane helix</keyword>
<protein>
    <submittedName>
        <fullName evidence="2">Uncharacterized protein</fullName>
    </submittedName>
</protein>
<reference evidence="2" key="1">
    <citation type="submission" date="2022-11" db="EMBL/GenBank/DDBJ databases">
        <authorList>
            <person name="Kikuchi T."/>
        </authorList>
    </citation>
    <scope>NUCLEOTIDE SEQUENCE</scope>
    <source>
        <strain evidence="2">PS1010</strain>
    </source>
</reference>
<dbReference type="EMBL" id="CANHGI010000004">
    <property type="protein sequence ID" value="CAI5447485.1"/>
    <property type="molecule type" value="Genomic_DNA"/>
</dbReference>
<dbReference type="AlphaFoldDB" id="A0A9P1ILX4"/>
<evidence type="ECO:0000313" key="3">
    <source>
        <dbReference type="Proteomes" id="UP001152747"/>
    </source>
</evidence>
<sequence>MRIRHFFDIESFFFSFVHVFLALATFYFHYYNYVQQCRSFFLAKMADDGVRRWILQGINIYWALVLAAVIFSFLLCFFCLTYTVVYDIQPCIIVCFAMCQSFCYSLIWKFHTVHREKAQDLRNARRYASEFEENLEFMIPLTIIFLAFSIFTIAVYILCIYFEMTKPLRDSLASSPLDQDQVAGKFKTS</sequence>
<feature type="transmembrane region" description="Helical" evidence="1">
    <location>
        <begin position="12"/>
        <end position="31"/>
    </location>
</feature>
<feature type="transmembrane region" description="Helical" evidence="1">
    <location>
        <begin position="60"/>
        <end position="84"/>
    </location>
</feature>
<organism evidence="2 3">
    <name type="scientific">Caenorhabditis angaria</name>
    <dbReference type="NCBI Taxonomy" id="860376"/>
    <lineage>
        <taxon>Eukaryota</taxon>
        <taxon>Metazoa</taxon>
        <taxon>Ecdysozoa</taxon>
        <taxon>Nematoda</taxon>
        <taxon>Chromadorea</taxon>
        <taxon>Rhabditida</taxon>
        <taxon>Rhabditina</taxon>
        <taxon>Rhabditomorpha</taxon>
        <taxon>Rhabditoidea</taxon>
        <taxon>Rhabditidae</taxon>
        <taxon>Peloderinae</taxon>
        <taxon>Caenorhabditis</taxon>
    </lineage>
</organism>
<keyword evidence="1" id="KW-0812">Transmembrane</keyword>
<proteinExistence type="predicted"/>
<keyword evidence="3" id="KW-1185">Reference proteome</keyword>
<keyword evidence="1" id="KW-0472">Membrane</keyword>
<feature type="transmembrane region" description="Helical" evidence="1">
    <location>
        <begin position="137"/>
        <end position="162"/>
    </location>
</feature>
<gene>
    <name evidence="2" type="ORF">CAMP_LOCUS10122</name>
</gene>